<dbReference type="PROSITE" id="PS00893">
    <property type="entry name" value="NUDIX_BOX"/>
    <property type="match status" value="1"/>
</dbReference>
<dbReference type="RefSeq" id="WP_041051645.1">
    <property type="nucleotide sequence ID" value="NZ_JXAK01000070.1"/>
</dbReference>
<gene>
    <name evidence="4" type="ORF">SD70_27820</name>
</gene>
<feature type="domain" description="Nudix hydrolase" evidence="3">
    <location>
        <begin position="1"/>
        <end position="138"/>
    </location>
</feature>
<sequence length="144" mass="15908">MKAISVGLLLTDGTRFLACHSTGNRFYDLPKGAAEAGETPRQTCVRETREETGLNIGPERLRDLGMIPYNKQKDLHLFALTVPELPAPSSLFCTSVFLHPYRKVELPEVDGYLHIAFEKAASYMTANMVAAVAEARRRLEAAQG</sequence>
<accession>A0ABR5AAZ7</accession>
<keyword evidence="1 2" id="KW-0378">Hydrolase</keyword>
<evidence type="ECO:0000256" key="2">
    <source>
        <dbReference type="RuleBase" id="RU003476"/>
    </source>
</evidence>
<dbReference type="SUPFAM" id="SSF55811">
    <property type="entry name" value="Nudix"/>
    <property type="match status" value="1"/>
</dbReference>
<evidence type="ECO:0000259" key="3">
    <source>
        <dbReference type="PROSITE" id="PS51462"/>
    </source>
</evidence>
<dbReference type="PROSITE" id="PS51462">
    <property type="entry name" value="NUDIX"/>
    <property type="match status" value="1"/>
</dbReference>
<reference evidence="4 5" key="1">
    <citation type="submission" date="2014-12" db="EMBL/GenBank/DDBJ databases">
        <title>Draft genome sequence of Paenibacillus kamchatkensis strain B-2647.</title>
        <authorList>
            <person name="Karlyshev A.V."/>
            <person name="Kudryashova E.B."/>
        </authorList>
    </citation>
    <scope>NUCLEOTIDE SEQUENCE [LARGE SCALE GENOMIC DNA]</scope>
    <source>
        <strain evidence="4 5">VKM B-2647</strain>
    </source>
</reference>
<comment type="caution">
    <text evidence="4">The sequence shown here is derived from an EMBL/GenBank/DDBJ whole genome shotgun (WGS) entry which is preliminary data.</text>
</comment>
<evidence type="ECO:0000313" key="4">
    <source>
        <dbReference type="EMBL" id="KIL38234.1"/>
    </source>
</evidence>
<protein>
    <recommendedName>
        <fullName evidence="3">Nudix hydrolase domain-containing protein</fullName>
    </recommendedName>
</protein>
<dbReference type="PANTHER" id="PTHR21340">
    <property type="entry name" value="DIADENOSINE 5,5-P1,P4-TETRAPHOSPHATE PYROPHOSPHOHYDROLASE MUTT"/>
    <property type="match status" value="1"/>
</dbReference>
<keyword evidence="5" id="KW-1185">Reference proteome</keyword>
<dbReference type="PANTHER" id="PTHR21340:SF0">
    <property type="entry name" value="BIS(5'-NUCLEOSYL)-TETRAPHOSPHATASE [ASYMMETRICAL]"/>
    <property type="match status" value="1"/>
</dbReference>
<evidence type="ECO:0000313" key="5">
    <source>
        <dbReference type="Proteomes" id="UP000031967"/>
    </source>
</evidence>
<dbReference type="EMBL" id="JXAK01000070">
    <property type="protein sequence ID" value="KIL38234.1"/>
    <property type="molecule type" value="Genomic_DNA"/>
</dbReference>
<dbReference type="PRINTS" id="PR00502">
    <property type="entry name" value="NUDIXFAMILY"/>
</dbReference>
<dbReference type="Gene3D" id="3.90.79.10">
    <property type="entry name" value="Nucleoside Triphosphate Pyrophosphohydrolase"/>
    <property type="match status" value="1"/>
</dbReference>
<dbReference type="Proteomes" id="UP000031967">
    <property type="component" value="Unassembled WGS sequence"/>
</dbReference>
<dbReference type="InterPro" id="IPR051325">
    <property type="entry name" value="Nudix_hydrolase_domain"/>
</dbReference>
<dbReference type="InterPro" id="IPR015797">
    <property type="entry name" value="NUDIX_hydrolase-like_dom_sf"/>
</dbReference>
<name>A0ABR5AAZ7_9BACL</name>
<organism evidence="4 5">
    <name type="scientific">Gordoniibacillus kamchatkensis</name>
    <dbReference type="NCBI Taxonomy" id="1590651"/>
    <lineage>
        <taxon>Bacteria</taxon>
        <taxon>Bacillati</taxon>
        <taxon>Bacillota</taxon>
        <taxon>Bacilli</taxon>
        <taxon>Bacillales</taxon>
        <taxon>Paenibacillaceae</taxon>
        <taxon>Gordoniibacillus</taxon>
    </lineage>
</organism>
<evidence type="ECO:0000256" key="1">
    <source>
        <dbReference type="ARBA" id="ARBA00022801"/>
    </source>
</evidence>
<dbReference type="InterPro" id="IPR020084">
    <property type="entry name" value="NUDIX_hydrolase_CS"/>
</dbReference>
<dbReference type="InterPro" id="IPR020476">
    <property type="entry name" value="Nudix_hydrolase"/>
</dbReference>
<dbReference type="Pfam" id="PF00293">
    <property type="entry name" value="NUDIX"/>
    <property type="match status" value="1"/>
</dbReference>
<comment type="similarity">
    <text evidence="2">Belongs to the Nudix hydrolase family.</text>
</comment>
<proteinExistence type="inferred from homology"/>
<dbReference type="InterPro" id="IPR000086">
    <property type="entry name" value="NUDIX_hydrolase_dom"/>
</dbReference>